<dbReference type="Proteomes" id="UP000279037">
    <property type="component" value="Segment"/>
</dbReference>
<evidence type="ECO:0000259" key="4">
    <source>
        <dbReference type="Pfam" id="PF20155"/>
    </source>
</evidence>
<gene>
    <name evidence="5" type="primary">20</name>
    <name evidence="5" type="ORF">PBI_GOODMAN_20</name>
</gene>
<keyword evidence="3" id="KW-0812">Transmembrane</keyword>
<protein>
    <submittedName>
        <fullName evidence="5">Tape measure protein</fullName>
    </submittedName>
</protein>
<proteinExistence type="predicted"/>
<feature type="transmembrane region" description="Helical" evidence="3">
    <location>
        <begin position="338"/>
        <end position="357"/>
    </location>
</feature>
<dbReference type="Pfam" id="PF20155">
    <property type="entry name" value="TMP_3"/>
    <property type="match status" value="1"/>
</dbReference>
<name>A0A3G3LZM5_9CAUD</name>
<feature type="transmembrane region" description="Helical" evidence="3">
    <location>
        <begin position="451"/>
        <end position="471"/>
    </location>
</feature>
<keyword evidence="3" id="KW-0472">Membrane</keyword>
<evidence type="ECO:0000313" key="6">
    <source>
        <dbReference type="Proteomes" id="UP000279037"/>
    </source>
</evidence>
<feature type="transmembrane region" description="Helical" evidence="3">
    <location>
        <begin position="307"/>
        <end position="326"/>
    </location>
</feature>
<evidence type="ECO:0000313" key="5">
    <source>
        <dbReference type="EMBL" id="AYQ99476.1"/>
    </source>
</evidence>
<reference evidence="5 6" key="1">
    <citation type="submission" date="2018-10" db="EMBL/GenBank/DDBJ databases">
        <authorList>
            <person name="Garlena R.A."/>
            <person name="Russell D.A."/>
            <person name="Pope W.H."/>
            <person name="Jacobs-Sera D."/>
            <person name="Hatfull G.F."/>
        </authorList>
    </citation>
    <scope>NUCLEOTIDE SEQUENCE [LARGE SCALE GENOMIC DNA]</scope>
</reference>
<feature type="region of interest" description="Disordered" evidence="2">
    <location>
        <begin position="609"/>
        <end position="639"/>
    </location>
</feature>
<organism evidence="5 6">
    <name type="scientific">Microbacterium phage Goodman</name>
    <dbReference type="NCBI Taxonomy" id="2484206"/>
    <lineage>
        <taxon>Viruses</taxon>
        <taxon>Duplodnaviria</taxon>
        <taxon>Heunggongvirae</taxon>
        <taxon>Uroviricota</taxon>
        <taxon>Caudoviricetes</taxon>
        <taxon>Goodmanvirus</taxon>
        <taxon>Goodmanvirus goodman</taxon>
    </lineage>
</organism>
<keyword evidence="6" id="KW-1185">Reference proteome</keyword>
<evidence type="ECO:0000256" key="3">
    <source>
        <dbReference type="SAM" id="Phobius"/>
    </source>
</evidence>
<feature type="transmembrane region" description="Helical" evidence="3">
    <location>
        <begin position="272"/>
        <end position="298"/>
    </location>
</feature>
<evidence type="ECO:0000256" key="1">
    <source>
        <dbReference type="ARBA" id="ARBA00022465"/>
    </source>
</evidence>
<dbReference type="InterPro" id="IPR013491">
    <property type="entry name" value="Tape_meas_N"/>
</dbReference>
<dbReference type="GO" id="GO:0098003">
    <property type="term" value="P:viral tail assembly"/>
    <property type="evidence" value="ECO:0007669"/>
    <property type="project" value="UniProtKB-KW"/>
</dbReference>
<feature type="transmembrane region" description="Helical" evidence="3">
    <location>
        <begin position="420"/>
        <end position="445"/>
    </location>
</feature>
<keyword evidence="1" id="KW-1245">Viral tail assembly</keyword>
<dbReference type="EMBL" id="MK016495">
    <property type="protein sequence ID" value="AYQ99476.1"/>
    <property type="molecule type" value="Genomic_DNA"/>
</dbReference>
<dbReference type="GeneID" id="55007156"/>
<dbReference type="NCBIfam" id="TIGR02675">
    <property type="entry name" value="tape_meas_nterm"/>
    <property type="match status" value="1"/>
</dbReference>
<dbReference type="KEGG" id="vg:55007156"/>
<accession>A0A3G3LZM5</accession>
<dbReference type="RefSeq" id="YP_009815924.1">
    <property type="nucleotide sequence ID" value="NC_048101.1"/>
</dbReference>
<keyword evidence="3" id="KW-1133">Transmembrane helix</keyword>
<feature type="domain" description="Tape measure protein N-terminal" evidence="4">
    <location>
        <begin position="58"/>
        <end position="238"/>
    </location>
</feature>
<feature type="transmembrane region" description="Helical" evidence="3">
    <location>
        <begin position="386"/>
        <end position="408"/>
    </location>
</feature>
<evidence type="ECO:0000256" key="2">
    <source>
        <dbReference type="SAM" id="MobiDB-lite"/>
    </source>
</evidence>
<sequence>MALDIGTLVAKIKVDDGDFDKKTDSWSTKGAAIGSAFGNIAADAVSQVTNMLSDFVGEAMEASDATAKFEKTLSFAGLDTSAIDKLRKSTQAYADETVYNLSDIQSITATLAANGVEGYDSLAMALGNLNAVAGGNAETFGRVGSVLTQTAGQGKLTTENWNQLTDAIPGASKKLMDALLNAGAYTGNFREAMEKGEITAEEFNAAIQQVGTDPVAVEAAKSVETFEGSAGNLAAAIQSKLVAALDMIKPIITDVTNGFAEFIANIESWTPVIAGVGAIILAVMAPAIWAAVTATWAWTAALLANPITWIILAIGLLVAGIVWLIMNWDTAVAWISEVWGGFIGWITGVIEGFVAWWNEMWAGFASWIGEVWVGFTTWISEVWNGFISWIVGVGEGFLGWWNGIWAAVGQWISDVWNGFIGFIQSVWQGYVSWIMGIVSGVVNWWNSTWSAVGAFISGVWSGFVAAITAIWNGYVSWIMSVVNGFVSGWNSTWQRVGQIIQDVWNNVVSFFQGIPGAINNLLSGAGQWLYNIGRDIIQGLWNGLKSIWKSVENWFNDTFGGIIDTVAGLFGIASPSRVFREFGQFIGMGLIEGLEEFEDPIDAEFRRMTDVPPIDVPPPSGSDGDGGDSGGGDHWHYHAAPNASFDAQEEFFAAMGSPRVKD</sequence>
<keyword evidence="1" id="KW-1188">Viral release from host cell</keyword>